<feature type="region of interest" description="Disordered" evidence="1">
    <location>
        <begin position="1"/>
        <end position="48"/>
    </location>
</feature>
<dbReference type="Proteomes" id="UP001165060">
    <property type="component" value="Unassembled WGS sequence"/>
</dbReference>
<keyword evidence="3" id="KW-1185">Reference proteome</keyword>
<dbReference type="EMBL" id="BRYB01003722">
    <property type="protein sequence ID" value="GMI19493.1"/>
    <property type="molecule type" value="Genomic_DNA"/>
</dbReference>
<evidence type="ECO:0000313" key="2">
    <source>
        <dbReference type="EMBL" id="GMI19493.1"/>
    </source>
</evidence>
<name>A0ABQ6M4X4_9STRA</name>
<sequence>PPPPSSTPRVSSGQSNPGTRATRRPGAYSTAAGRAPGANGSAPGSSPTLYEVRIPPNISGGMTFQIEVSGTRVNVRCPQGMRAGQPLRIQLPSQSPATPAPQAYMVTIPANVRPGSQFRVLVNGTELMVTCPANARPGTNVRIFPPAQVPPPTAPDPTKRMQTFEVEVPAGVSPGQPFQLMANGQKVLVTCPPTARAGQRIRFQLPMAGPGDPGGTTTELAAFKLSYDKDGWSRAVSPSDGKFHWFLNKKDAPDSEESKSGPPKFDFEGFALVRKLDGMNEYGDFDFSSVRLSMEPAQEVPAECRVYKPARPGEQRDRAPLVTHADIASEVGKKFEAKLEW</sequence>
<accession>A0ABQ6M4X4</accession>
<organism evidence="2 3">
    <name type="scientific">Tetraparma gracilis</name>
    <dbReference type="NCBI Taxonomy" id="2962635"/>
    <lineage>
        <taxon>Eukaryota</taxon>
        <taxon>Sar</taxon>
        <taxon>Stramenopiles</taxon>
        <taxon>Ochrophyta</taxon>
        <taxon>Bolidophyceae</taxon>
        <taxon>Parmales</taxon>
        <taxon>Triparmaceae</taxon>
        <taxon>Tetraparma</taxon>
    </lineage>
</organism>
<proteinExistence type="predicted"/>
<reference evidence="2 3" key="1">
    <citation type="journal article" date="2023" name="Commun. Biol.">
        <title>Genome analysis of Parmales, the sister group of diatoms, reveals the evolutionary specialization of diatoms from phago-mixotrophs to photoautotrophs.</title>
        <authorList>
            <person name="Ban H."/>
            <person name="Sato S."/>
            <person name="Yoshikawa S."/>
            <person name="Yamada K."/>
            <person name="Nakamura Y."/>
            <person name="Ichinomiya M."/>
            <person name="Sato N."/>
            <person name="Blanc-Mathieu R."/>
            <person name="Endo H."/>
            <person name="Kuwata A."/>
            <person name="Ogata H."/>
        </authorList>
    </citation>
    <scope>NUCLEOTIDE SEQUENCE [LARGE SCALE GENOMIC DNA]</scope>
</reference>
<evidence type="ECO:0000256" key="1">
    <source>
        <dbReference type="SAM" id="MobiDB-lite"/>
    </source>
</evidence>
<comment type="caution">
    <text evidence="2">The sequence shown here is derived from an EMBL/GenBank/DDBJ whole genome shotgun (WGS) entry which is preliminary data.</text>
</comment>
<protein>
    <submittedName>
        <fullName evidence="2">Uncharacterized protein</fullName>
    </submittedName>
</protein>
<feature type="non-terminal residue" evidence="2">
    <location>
        <position position="1"/>
    </location>
</feature>
<evidence type="ECO:0000313" key="3">
    <source>
        <dbReference type="Proteomes" id="UP001165060"/>
    </source>
</evidence>
<gene>
    <name evidence="2" type="ORF">TeGR_g10335</name>
</gene>